<feature type="region of interest" description="Disordered" evidence="1">
    <location>
        <begin position="515"/>
        <end position="541"/>
    </location>
</feature>
<name>A0A7S1AL85_NOCSC</name>
<organism evidence="2">
    <name type="scientific">Noctiluca scintillans</name>
    <name type="common">Sea sparkle</name>
    <name type="synonym">Red tide dinoflagellate</name>
    <dbReference type="NCBI Taxonomy" id="2966"/>
    <lineage>
        <taxon>Eukaryota</taxon>
        <taxon>Sar</taxon>
        <taxon>Alveolata</taxon>
        <taxon>Dinophyceae</taxon>
        <taxon>Noctilucales</taxon>
        <taxon>Noctilucaceae</taxon>
        <taxon>Noctiluca</taxon>
    </lineage>
</organism>
<protein>
    <submittedName>
        <fullName evidence="2">Uncharacterized protein</fullName>
    </submittedName>
</protein>
<dbReference type="AlphaFoldDB" id="A0A7S1AL85"/>
<feature type="compositionally biased region" description="Low complexity" evidence="1">
    <location>
        <begin position="521"/>
        <end position="538"/>
    </location>
</feature>
<feature type="region of interest" description="Disordered" evidence="1">
    <location>
        <begin position="444"/>
        <end position="496"/>
    </location>
</feature>
<sequence length="561" mass="60260">MEAEYGPFFLSGLREAAPHGDSKDGLALAVLQALHGLPADQRISCTRTVARAPTKPEPTLELPRRSPRSTASNSSRCVPLSTTEFSLAPPPQPVTSVGEITSTMEVVVMDSFDNDLPVERREDALGTTSEDSDELCMVGEDGAGESLLRGPSKSTTRITDDIDSDSEAEDSANKRRDQFVGVSLPVEPRQSPEASTTLRQKPDVDIEPEQVLDDTTGEPPASELIDLRLAQTLDSFFSNDRCWQQVARELESDSRLLASVSNPVKRRFTIVVPASHPGLQYRRSKVLKDRYSRYVKNGTTVSGYLEDNGAWLRLADNVFLPSFVNGMQLLVPATEDVEENTADTVGSSAAVTVTNGEVPSASAGFSWDCGAKSQHRASLDVGSVCVGRPRSRAASLGSVRSGRAGDLRGGVSASQPVPATDARPVSLESAALVRGNTAETSFDTVAPHEDGVFPFGGDSPQDRSKNRTLHGLGLSSRRAPSSGSAPARFQLGAEPPLHLVRPSRQLSRDRHVITSRFDQLRGPGSSSAAQRSQSSAPPDEVLDNLDMTRQWLSNSIDPFSD</sequence>
<feature type="region of interest" description="Disordered" evidence="1">
    <location>
        <begin position="48"/>
        <end position="97"/>
    </location>
</feature>
<reference evidence="2" key="1">
    <citation type="submission" date="2021-01" db="EMBL/GenBank/DDBJ databases">
        <authorList>
            <person name="Corre E."/>
            <person name="Pelletier E."/>
            <person name="Niang G."/>
            <person name="Scheremetjew M."/>
            <person name="Finn R."/>
            <person name="Kale V."/>
            <person name="Holt S."/>
            <person name="Cochrane G."/>
            <person name="Meng A."/>
            <person name="Brown T."/>
            <person name="Cohen L."/>
        </authorList>
    </citation>
    <scope>NUCLEOTIDE SEQUENCE</scope>
</reference>
<feature type="compositionally biased region" description="Low complexity" evidence="1">
    <location>
        <begin position="471"/>
        <end position="488"/>
    </location>
</feature>
<feature type="region of interest" description="Disordered" evidence="1">
    <location>
        <begin position="142"/>
        <end position="220"/>
    </location>
</feature>
<feature type="compositionally biased region" description="Acidic residues" evidence="1">
    <location>
        <begin position="161"/>
        <end position="170"/>
    </location>
</feature>
<evidence type="ECO:0000256" key="1">
    <source>
        <dbReference type="SAM" id="MobiDB-lite"/>
    </source>
</evidence>
<proteinExistence type="predicted"/>
<gene>
    <name evidence="2" type="ORF">NSCI0253_LOCUS31997</name>
</gene>
<evidence type="ECO:0000313" key="2">
    <source>
        <dbReference type="EMBL" id="CAD8857645.1"/>
    </source>
</evidence>
<dbReference type="EMBL" id="HBFQ01045076">
    <property type="protein sequence ID" value="CAD8857645.1"/>
    <property type="molecule type" value="Transcribed_RNA"/>
</dbReference>
<feature type="compositionally biased region" description="Acidic residues" evidence="1">
    <location>
        <begin position="205"/>
        <end position="216"/>
    </location>
</feature>
<feature type="region of interest" description="Disordered" evidence="1">
    <location>
        <begin position="395"/>
        <end position="423"/>
    </location>
</feature>
<accession>A0A7S1AL85</accession>
<feature type="compositionally biased region" description="Polar residues" evidence="1">
    <location>
        <begin position="68"/>
        <end position="85"/>
    </location>
</feature>